<proteinExistence type="predicted"/>
<reference evidence="1 2" key="1">
    <citation type="submission" date="2019-06" db="EMBL/GenBank/DDBJ databases">
        <title>Desulfobotulus mexicanus sp. nov., a novel sulfate-reducing bacterium isolated from the sediment of an alkaline crater lake in Mexico.</title>
        <authorList>
            <person name="Hirschler-Rea A."/>
        </authorList>
    </citation>
    <scope>NUCLEOTIDE SEQUENCE [LARGE SCALE GENOMIC DNA]</scope>
    <source>
        <strain evidence="1 2">PAR22N</strain>
    </source>
</reference>
<evidence type="ECO:0000313" key="1">
    <source>
        <dbReference type="EMBL" id="TYT73138.1"/>
    </source>
</evidence>
<accession>A0A5S5MBL8</accession>
<dbReference type="OrthoDB" id="5433483at2"/>
<dbReference type="Proteomes" id="UP000321899">
    <property type="component" value="Unassembled WGS sequence"/>
</dbReference>
<sequence length="129" mass="14604">MLFMKGNPMAASGTVIHMRSVPGKPLHRALDKPLFCMNMDGSAGEVPADFEWDGSSVPVLLQPFFPRHRHPIASCRHDWRCKHARNHKERRWADQEFKKDVGRTSWKITAQAGYAGVRIGALLGIGNRW</sequence>
<dbReference type="AlphaFoldDB" id="A0A5S5MBL8"/>
<gene>
    <name evidence="1" type="ORF">FIM25_16700</name>
</gene>
<dbReference type="InterPro" id="IPR010767">
    <property type="entry name" value="Phage_CGC-2007_Cje0229"/>
</dbReference>
<dbReference type="Pfam" id="PF07087">
    <property type="entry name" value="DUF1353"/>
    <property type="match status" value="1"/>
</dbReference>
<comment type="caution">
    <text evidence="1">The sequence shown here is derived from an EMBL/GenBank/DDBJ whole genome shotgun (WGS) entry which is preliminary data.</text>
</comment>
<keyword evidence="2" id="KW-1185">Reference proteome</keyword>
<evidence type="ECO:0000313" key="2">
    <source>
        <dbReference type="Proteomes" id="UP000321899"/>
    </source>
</evidence>
<organism evidence="1 2">
    <name type="scientific">Desulfobotulus mexicanus</name>
    <dbReference type="NCBI Taxonomy" id="2586642"/>
    <lineage>
        <taxon>Bacteria</taxon>
        <taxon>Pseudomonadati</taxon>
        <taxon>Thermodesulfobacteriota</taxon>
        <taxon>Desulfobacteria</taxon>
        <taxon>Desulfobacterales</taxon>
        <taxon>Desulfobacteraceae</taxon>
        <taxon>Desulfobotulus</taxon>
    </lineage>
</organism>
<protein>
    <submittedName>
        <fullName evidence="1">DUF1353 domain-containing protein</fullName>
    </submittedName>
</protein>
<dbReference type="EMBL" id="VDMB01000052">
    <property type="protein sequence ID" value="TYT73138.1"/>
    <property type="molecule type" value="Genomic_DNA"/>
</dbReference>
<name>A0A5S5MBL8_9BACT</name>